<dbReference type="NCBIfam" id="TIGR00738">
    <property type="entry name" value="rrf2_super"/>
    <property type="match status" value="1"/>
</dbReference>
<proteinExistence type="predicted"/>
<accession>A0A381YRA8</accession>
<dbReference type="GO" id="GO:0003700">
    <property type="term" value="F:DNA-binding transcription factor activity"/>
    <property type="evidence" value="ECO:0007669"/>
    <property type="project" value="TreeGrafter"/>
</dbReference>
<dbReference type="PROSITE" id="PS51197">
    <property type="entry name" value="HTH_RRF2_2"/>
    <property type="match status" value="1"/>
</dbReference>
<gene>
    <name evidence="1" type="ORF">METZ01_LOCUS132016</name>
</gene>
<dbReference type="EMBL" id="UINC01018783">
    <property type="protein sequence ID" value="SVA79162.1"/>
    <property type="molecule type" value="Genomic_DNA"/>
</dbReference>
<evidence type="ECO:0008006" key="2">
    <source>
        <dbReference type="Google" id="ProtNLM"/>
    </source>
</evidence>
<dbReference type="Gene3D" id="1.10.10.10">
    <property type="entry name" value="Winged helix-like DNA-binding domain superfamily/Winged helix DNA-binding domain"/>
    <property type="match status" value="1"/>
</dbReference>
<evidence type="ECO:0000313" key="1">
    <source>
        <dbReference type="EMBL" id="SVA79162.1"/>
    </source>
</evidence>
<dbReference type="Pfam" id="PF02082">
    <property type="entry name" value="Rrf2"/>
    <property type="match status" value="1"/>
</dbReference>
<dbReference type="InterPro" id="IPR036388">
    <property type="entry name" value="WH-like_DNA-bd_sf"/>
</dbReference>
<protein>
    <recommendedName>
        <fullName evidence="2">Rrf2 family transcriptional regulator</fullName>
    </recommendedName>
</protein>
<sequence length="133" mass="15424">MLKITRKVEYALIALRHLRSEKDKSKLTSAKEIAKKYFIPVELLAKTMQHMSREGILEAVHGPHGGYRIKDPLEKINLRDFFEKMEGPMGLMDCFFDSDCTIVSACNIRTPIQRINENMRSMFEKMTLSEITQ</sequence>
<dbReference type="InterPro" id="IPR036390">
    <property type="entry name" value="WH_DNA-bd_sf"/>
</dbReference>
<dbReference type="SUPFAM" id="SSF46785">
    <property type="entry name" value="Winged helix' DNA-binding domain"/>
    <property type="match status" value="1"/>
</dbReference>
<name>A0A381YRA8_9ZZZZ</name>
<dbReference type="AlphaFoldDB" id="A0A381YRA8"/>
<dbReference type="InterPro" id="IPR000944">
    <property type="entry name" value="Tscrpt_reg_Rrf2"/>
</dbReference>
<dbReference type="PANTHER" id="PTHR33221">
    <property type="entry name" value="WINGED HELIX-TURN-HELIX TRANSCRIPTIONAL REGULATOR, RRF2 FAMILY"/>
    <property type="match status" value="1"/>
</dbReference>
<organism evidence="1">
    <name type="scientific">marine metagenome</name>
    <dbReference type="NCBI Taxonomy" id="408172"/>
    <lineage>
        <taxon>unclassified sequences</taxon>
        <taxon>metagenomes</taxon>
        <taxon>ecological metagenomes</taxon>
    </lineage>
</organism>
<reference evidence="1" key="1">
    <citation type="submission" date="2018-05" db="EMBL/GenBank/DDBJ databases">
        <authorList>
            <person name="Lanie J.A."/>
            <person name="Ng W.-L."/>
            <person name="Kazmierczak K.M."/>
            <person name="Andrzejewski T.M."/>
            <person name="Davidsen T.M."/>
            <person name="Wayne K.J."/>
            <person name="Tettelin H."/>
            <person name="Glass J.I."/>
            <person name="Rusch D."/>
            <person name="Podicherti R."/>
            <person name="Tsui H.-C.T."/>
            <person name="Winkler M.E."/>
        </authorList>
    </citation>
    <scope>NUCLEOTIDE SEQUENCE</scope>
</reference>
<dbReference type="PANTHER" id="PTHR33221:SF15">
    <property type="entry name" value="HTH-TYPE TRANSCRIPTIONAL REGULATOR YWGB-RELATED"/>
    <property type="match status" value="1"/>
</dbReference>
<dbReference type="GO" id="GO:0005829">
    <property type="term" value="C:cytosol"/>
    <property type="evidence" value="ECO:0007669"/>
    <property type="project" value="TreeGrafter"/>
</dbReference>